<evidence type="ECO:0000313" key="1">
    <source>
        <dbReference type="Proteomes" id="UP000694864"/>
    </source>
</evidence>
<reference evidence="1" key="1">
    <citation type="journal article" date="2014" name="Nat. Commun.">
        <title>The emerging biofuel crop Camelina sativa retains a highly undifferentiated hexaploid genome structure.</title>
        <authorList>
            <person name="Kagale S."/>
            <person name="Koh C."/>
            <person name="Nixon J."/>
            <person name="Bollina V."/>
            <person name="Clarke W.E."/>
            <person name="Tuteja R."/>
            <person name="Spillane C."/>
            <person name="Robinson S.J."/>
            <person name="Links M.G."/>
            <person name="Clarke C."/>
            <person name="Higgins E.E."/>
            <person name="Huebert T."/>
            <person name="Sharpe A.G."/>
            <person name="Parkin I.A."/>
        </authorList>
    </citation>
    <scope>NUCLEOTIDE SEQUENCE [LARGE SCALE GENOMIC DNA]</scope>
    <source>
        <strain evidence="1">cv. DH55</strain>
    </source>
</reference>
<dbReference type="GeneID" id="104711091"/>
<dbReference type="PANTHER" id="PTHR35304:SF1">
    <property type="entry name" value="OS05G0120300 PROTEIN"/>
    <property type="match status" value="1"/>
</dbReference>
<accession>A0ABM0TGG9</accession>
<gene>
    <name evidence="2" type="primary">LOC104711091</name>
</gene>
<protein>
    <submittedName>
        <fullName evidence="2">Uncharacterized protein LOC104711091</fullName>
    </submittedName>
</protein>
<keyword evidence="1" id="KW-1185">Reference proteome</keyword>
<dbReference type="PANTHER" id="PTHR35304">
    <property type="entry name" value="OS05G0120300 PROTEIN-RELATED"/>
    <property type="match status" value="1"/>
</dbReference>
<dbReference type="Proteomes" id="UP000694864">
    <property type="component" value="Chromosome 9"/>
</dbReference>
<organism evidence="1 2">
    <name type="scientific">Camelina sativa</name>
    <name type="common">False flax</name>
    <name type="synonym">Myagrum sativum</name>
    <dbReference type="NCBI Taxonomy" id="90675"/>
    <lineage>
        <taxon>Eukaryota</taxon>
        <taxon>Viridiplantae</taxon>
        <taxon>Streptophyta</taxon>
        <taxon>Embryophyta</taxon>
        <taxon>Tracheophyta</taxon>
        <taxon>Spermatophyta</taxon>
        <taxon>Magnoliopsida</taxon>
        <taxon>eudicotyledons</taxon>
        <taxon>Gunneridae</taxon>
        <taxon>Pentapetalae</taxon>
        <taxon>rosids</taxon>
        <taxon>malvids</taxon>
        <taxon>Brassicales</taxon>
        <taxon>Brassicaceae</taxon>
        <taxon>Camelineae</taxon>
        <taxon>Camelina</taxon>
    </lineage>
</organism>
<sequence length="141" mass="15929">MASKCIDDCVTITSDTVGARPLMTYRNVYKWPMAEAEFLRSITHGGSKRRSTVVDSISCRQMYLRSYTFSTKETEKDGGDQCGGEAVDKRNNQSCIGGWRKKVAKKAMKKNQRSSSRAFVFRLVWKYLSCASTTKVTNIDD</sequence>
<dbReference type="RefSeq" id="XP_010426069.1">
    <property type="nucleotide sequence ID" value="XM_010427767.1"/>
</dbReference>
<name>A0ABM0TGG9_CAMSA</name>
<proteinExistence type="predicted"/>
<evidence type="ECO:0000313" key="2">
    <source>
        <dbReference type="RefSeq" id="XP_010426069.1"/>
    </source>
</evidence>
<reference evidence="2" key="2">
    <citation type="submission" date="2025-08" db="UniProtKB">
        <authorList>
            <consortium name="RefSeq"/>
        </authorList>
    </citation>
    <scope>IDENTIFICATION</scope>
    <source>
        <tissue evidence="2">Leaf</tissue>
    </source>
</reference>